<dbReference type="EMBL" id="MLFT02000008">
    <property type="protein sequence ID" value="PHT40556.1"/>
    <property type="molecule type" value="Genomic_DNA"/>
</dbReference>
<dbReference type="InterPro" id="IPR017853">
    <property type="entry name" value="GH"/>
</dbReference>
<comment type="catalytic activity">
    <reaction evidence="5">
        <text>Hydrolysis of (1-&gt;4)-alpha-D-glucosidic linkages in polysaccharides so as to remove successive maltose units from the non-reducing ends of the chains.</text>
        <dbReference type="EC" id="3.2.1.2"/>
    </reaction>
</comment>
<dbReference type="STRING" id="33114.A0A2G2W5Q8"/>
<sequence>MAAAFSSIRISASLTANYRQIGIPAAKGIMVNSHPRRTCIPAMAMGMTKSNRHDHDSSINNSREVADIPQERDFTGTPYIPIYVTLPLGIINSDCEIVDVDGLLNQLNTLKSTNIDGVTIECCSGDDVYIPLPQWVMEIGYNNPDIFFTDKEQRRNHECLTWGIDRERVLRGRTAHEVYFDLMRRFRMVFNEFFENGSISQIEIGLGPRGELRYPSHSAKFGWKYPGIVEFQCYDKYLFKSLQKEQRHGEPHPLVKDPKIQLPGIHWWRNTNSHAAELTAGFYYRCYSQVASMLKRRESTLNFACFELRTRDEEREFLKSLADPKIPVGEKEFLQASADPNKLVFEVLTAAWDVDIPAAGENARPIYHREGYNRILENAKPLGDPSCRCRLSVCL</sequence>
<dbReference type="Gene3D" id="3.20.20.80">
    <property type="entry name" value="Glycosidases"/>
    <property type="match status" value="3"/>
</dbReference>
<evidence type="ECO:0000313" key="7">
    <source>
        <dbReference type="Proteomes" id="UP000224567"/>
    </source>
</evidence>
<dbReference type="Proteomes" id="UP000224567">
    <property type="component" value="Unassembled WGS sequence"/>
</dbReference>
<proteinExistence type="inferred from homology"/>
<feature type="active site" description="Proton acceptor" evidence="4">
    <location>
        <position position="361"/>
    </location>
</feature>
<dbReference type="InterPro" id="IPR001554">
    <property type="entry name" value="Glyco_hydro_14"/>
</dbReference>
<dbReference type="PANTHER" id="PTHR31352:SF58">
    <property type="entry name" value="BETA-AMYLASE 2, CHLOROPLASTIC"/>
    <property type="match status" value="1"/>
</dbReference>
<dbReference type="SUPFAM" id="SSF51445">
    <property type="entry name" value="(Trans)glycosidases"/>
    <property type="match status" value="1"/>
</dbReference>
<dbReference type="Pfam" id="PF01373">
    <property type="entry name" value="Glyco_hydro_14"/>
    <property type="match status" value="2"/>
</dbReference>
<dbReference type="PANTHER" id="PTHR31352">
    <property type="entry name" value="BETA-AMYLASE 1, CHLOROPLASTIC"/>
    <property type="match status" value="1"/>
</dbReference>
<name>A0A2G2W5Q8_CAPBA</name>
<evidence type="ECO:0000313" key="6">
    <source>
        <dbReference type="EMBL" id="PHT40556.1"/>
    </source>
</evidence>
<comment type="similarity">
    <text evidence="1 5">Belongs to the glycosyl hydrolase 14 family.</text>
</comment>
<organism evidence="6 7">
    <name type="scientific">Capsicum baccatum</name>
    <name type="common">Peruvian pepper</name>
    <dbReference type="NCBI Taxonomy" id="33114"/>
    <lineage>
        <taxon>Eukaryota</taxon>
        <taxon>Viridiplantae</taxon>
        <taxon>Streptophyta</taxon>
        <taxon>Embryophyta</taxon>
        <taxon>Tracheophyta</taxon>
        <taxon>Spermatophyta</taxon>
        <taxon>Magnoliopsida</taxon>
        <taxon>eudicotyledons</taxon>
        <taxon>Gunneridae</taxon>
        <taxon>Pentapetalae</taxon>
        <taxon>asterids</taxon>
        <taxon>lamiids</taxon>
        <taxon>Solanales</taxon>
        <taxon>Solanaceae</taxon>
        <taxon>Solanoideae</taxon>
        <taxon>Capsiceae</taxon>
        <taxon>Capsicum</taxon>
    </lineage>
</organism>
<accession>A0A2G2W5Q8</accession>
<dbReference type="EC" id="3.2.1.2" evidence="5"/>
<reference evidence="6 7" key="1">
    <citation type="journal article" date="2017" name="Genome Biol.">
        <title>New reference genome sequences of hot pepper reveal the massive evolution of plant disease-resistance genes by retroduplication.</title>
        <authorList>
            <person name="Kim S."/>
            <person name="Park J."/>
            <person name="Yeom S.I."/>
            <person name="Kim Y.M."/>
            <person name="Seo E."/>
            <person name="Kim K.T."/>
            <person name="Kim M.S."/>
            <person name="Lee J.M."/>
            <person name="Cheong K."/>
            <person name="Shin H.S."/>
            <person name="Kim S.B."/>
            <person name="Han K."/>
            <person name="Lee J."/>
            <person name="Park M."/>
            <person name="Lee H.A."/>
            <person name="Lee H.Y."/>
            <person name="Lee Y."/>
            <person name="Oh S."/>
            <person name="Lee J.H."/>
            <person name="Choi E."/>
            <person name="Choi E."/>
            <person name="Lee S.E."/>
            <person name="Jeon J."/>
            <person name="Kim H."/>
            <person name="Choi G."/>
            <person name="Song H."/>
            <person name="Lee J."/>
            <person name="Lee S.C."/>
            <person name="Kwon J.K."/>
            <person name="Lee H.Y."/>
            <person name="Koo N."/>
            <person name="Hong Y."/>
            <person name="Kim R.W."/>
            <person name="Kang W.H."/>
            <person name="Huh J.H."/>
            <person name="Kang B.C."/>
            <person name="Yang T.J."/>
            <person name="Lee Y.H."/>
            <person name="Bennetzen J.L."/>
            <person name="Choi D."/>
        </authorList>
    </citation>
    <scope>NUCLEOTIDE SEQUENCE [LARGE SCALE GENOMIC DNA]</scope>
    <source>
        <strain evidence="7">cv. PBC81</strain>
    </source>
</reference>
<keyword evidence="7" id="KW-1185">Reference proteome</keyword>
<evidence type="ECO:0000256" key="3">
    <source>
        <dbReference type="ARBA" id="ARBA00023326"/>
    </source>
</evidence>
<protein>
    <recommendedName>
        <fullName evidence="5">Beta-amylase</fullName>
        <ecNumber evidence="5">3.2.1.2</ecNumber>
    </recommendedName>
</protein>
<dbReference type="GO" id="GO:0016161">
    <property type="term" value="F:beta-amylase activity"/>
    <property type="evidence" value="ECO:0007669"/>
    <property type="project" value="UniProtKB-EC"/>
</dbReference>
<keyword evidence="5" id="KW-0378">Hydrolase</keyword>
<gene>
    <name evidence="6" type="ORF">CQW23_19410</name>
</gene>
<evidence type="ECO:0000256" key="4">
    <source>
        <dbReference type="PIRSR" id="PIRSR601554-1"/>
    </source>
</evidence>
<dbReference type="GO" id="GO:0000272">
    <property type="term" value="P:polysaccharide catabolic process"/>
    <property type="evidence" value="ECO:0007669"/>
    <property type="project" value="UniProtKB-KW"/>
</dbReference>
<keyword evidence="5" id="KW-0326">Glycosidase</keyword>
<dbReference type="AlphaFoldDB" id="A0A2G2W5Q8"/>
<evidence type="ECO:0000256" key="2">
    <source>
        <dbReference type="ARBA" id="ARBA00023277"/>
    </source>
</evidence>
<evidence type="ECO:0000256" key="1">
    <source>
        <dbReference type="ARBA" id="ARBA00005652"/>
    </source>
</evidence>
<keyword evidence="2 5" id="KW-0119">Carbohydrate metabolism</keyword>
<keyword evidence="3 5" id="KW-0624">Polysaccharide degradation</keyword>
<dbReference type="PRINTS" id="PR00750">
    <property type="entry name" value="BETAAMYLASE"/>
</dbReference>
<reference evidence="7" key="2">
    <citation type="journal article" date="2017" name="J. Anim. Genet.">
        <title>Multiple reference genome sequences of hot pepper reveal the massive evolution of plant disease resistance genes by retroduplication.</title>
        <authorList>
            <person name="Kim S."/>
            <person name="Park J."/>
            <person name="Yeom S.-I."/>
            <person name="Kim Y.-M."/>
            <person name="Seo E."/>
            <person name="Kim K.-T."/>
            <person name="Kim M.-S."/>
            <person name="Lee J.M."/>
            <person name="Cheong K."/>
            <person name="Shin H.-S."/>
            <person name="Kim S.-B."/>
            <person name="Han K."/>
            <person name="Lee J."/>
            <person name="Park M."/>
            <person name="Lee H.-A."/>
            <person name="Lee H.-Y."/>
            <person name="Lee Y."/>
            <person name="Oh S."/>
            <person name="Lee J.H."/>
            <person name="Choi E."/>
            <person name="Choi E."/>
            <person name="Lee S.E."/>
            <person name="Jeon J."/>
            <person name="Kim H."/>
            <person name="Choi G."/>
            <person name="Song H."/>
            <person name="Lee J."/>
            <person name="Lee S.-C."/>
            <person name="Kwon J.-K."/>
            <person name="Lee H.-Y."/>
            <person name="Koo N."/>
            <person name="Hong Y."/>
            <person name="Kim R.W."/>
            <person name="Kang W.-H."/>
            <person name="Huh J.H."/>
            <person name="Kang B.-C."/>
            <person name="Yang T.-J."/>
            <person name="Lee Y.-H."/>
            <person name="Bennetzen J.L."/>
            <person name="Choi D."/>
        </authorList>
    </citation>
    <scope>NUCLEOTIDE SEQUENCE [LARGE SCALE GENOMIC DNA]</scope>
    <source>
        <strain evidence="7">cv. PBC81</strain>
    </source>
</reference>
<evidence type="ECO:0000256" key="5">
    <source>
        <dbReference type="RuleBase" id="RU000509"/>
    </source>
</evidence>
<comment type="caution">
    <text evidence="6">The sequence shown here is derived from an EMBL/GenBank/DDBJ whole genome shotgun (WGS) entry which is preliminary data.</text>
</comment>
<feature type="active site" description="Proton donor" evidence="4">
    <location>
        <position position="211"/>
    </location>
</feature>